<proteinExistence type="predicted"/>
<dbReference type="AlphaFoldDB" id="A0A2M8KR31"/>
<comment type="caution">
    <text evidence="1">The sequence shown here is derived from an EMBL/GenBank/DDBJ whole genome shotgun (WGS) entry which is preliminary data.</text>
</comment>
<dbReference type="Proteomes" id="UP000229554">
    <property type="component" value="Unassembled WGS sequence"/>
</dbReference>
<accession>A0A2M8KR31</accession>
<reference evidence="2" key="1">
    <citation type="submission" date="2017-09" db="EMBL/GenBank/DDBJ databases">
        <title>Depth-based differentiation of microbial function through sediment-hosted aquifers and enrichment of novel symbionts in the deep terrestrial subsurface.</title>
        <authorList>
            <person name="Probst A.J."/>
            <person name="Ladd B."/>
            <person name="Jarett J.K."/>
            <person name="Geller-Mcgrath D.E."/>
            <person name="Sieber C.M.K."/>
            <person name="Emerson J.B."/>
            <person name="Anantharaman K."/>
            <person name="Thomas B.C."/>
            <person name="Malmstrom R."/>
            <person name="Stieglmeier M."/>
            <person name="Klingl A."/>
            <person name="Woyke T."/>
            <person name="Ryan C.M."/>
            <person name="Banfield J.F."/>
        </authorList>
    </citation>
    <scope>NUCLEOTIDE SEQUENCE [LARGE SCALE GENOMIC DNA]</scope>
</reference>
<gene>
    <name evidence="1" type="ORF">COU88_05330</name>
</gene>
<evidence type="ECO:0000313" key="1">
    <source>
        <dbReference type="EMBL" id="PJE62376.1"/>
    </source>
</evidence>
<sequence length="244" mass="27068">MSFIIRIPQTHIPERSSYTKGDTIKIQDSYTTQSKDTVSVDIASELSIPAKDIFKYLIVTLGDVLEEGAIIALKKGLFHTTKLQSPLKAEVRSIDHMQGTITLTRSYMQKDVFLLEGVYEGKEHGEVLLKVKEGLVSEVDFAVNRTFGGPVSYAYDDPSVGLELCKDNIVVTEMDSSIEIAKIVSMDPIALVIGTVVYYSPSVPLVKLKPAALKEAMKKAYPKCIYFANDKVLYWYATDNEAGK</sequence>
<dbReference type="EMBL" id="PFED01000216">
    <property type="protein sequence ID" value="PJE62376.1"/>
    <property type="molecule type" value="Genomic_DNA"/>
</dbReference>
<name>A0A2M8KR31_9BACT</name>
<protein>
    <submittedName>
        <fullName evidence="1">Uncharacterized protein</fullName>
    </submittedName>
</protein>
<evidence type="ECO:0000313" key="2">
    <source>
        <dbReference type="Proteomes" id="UP000229554"/>
    </source>
</evidence>
<organism evidence="1 2">
    <name type="scientific">Candidatus Roizmanbacteria bacterium CG10_big_fil_rev_8_21_14_0_10_39_6</name>
    <dbReference type="NCBI Taxonomy" id="1974853"/>
    <lineage>
        <taxon>Bacteria</taxon>
        <taxon>Candidatus Roizmaniibacteriota</taxon>
    </lineage>
</organism>